<organism evidence="4 5">
    <name type="scientific">Mytilus coruscus</name>
    <name type="common">Sea mussel</name>
    <dbReference type="NCBI Taxonomy" id="42192"/>
    <lineage>
        <taxon>Eukaryota</taxon>
        <taxon>Metazoa</taxon>
        <taxon>Spiralia</taxon>
        <taxon>Lophotrochozoa</taxon>
        <taxon>Mollusca</taxon>
        <taxon>Bivalvia</taxon>
        <taxon>Autobranchia</taxon>
        <taxon>Pteriomorphia</taxon>
        <taxon>Mytilida</taxon>
        <taxon>Mytiloidea</taxon>
        <taxon>Mytilidae</taxon>
        <taxon>Mytilinae</taxon>
        <taxon>Mytilus</taxon>
    </lineage>
</organism>
<dbReference type="PANTHER" id="PTHR24123">
    <property type="entry name" value="ANKYRIN REPEAT-CONTAINING"/>
    <property type="match status" value="1"/>
</dbReference>
<dbReference type="InterPro" id="IPR002110">
    <property type="entry name" value="Ankyrin_rpt"/>
</dbReference>
<evidence type="ECO:0000256" key="3">
    <source>
        <dbReference type="PROSITE-ProRule" id="PRU00023"/>
    </source>
</evidence>
<dbReference type="InterPro" id="IPR036770">
    <property type="entry name" value="Ankyrin_rpt-contain_sf"/>
</dbReference>
<feature type="repeat" description="ANK" evidence="3">
    <location>
        <begin position="346"/>
        <end position="374"/>
    </location>
</feature>
<dbReference type="AlphaFoldDB" id="A0A6J8DSN9"/>
<keyword evidence="1" id="KW-0677">Repeat</keyword>
<name>A0A6J8DSN9_MYTCO</name>
<feature type="repeat" description="ANK" evidence="3">
    <location>
        <begin position="320"/>
        <end position="348"/>
    </location>
</feature>
<evidence type="ECO:0000313" key="5">
    <source>
        <dbReference type="Proteomes" id="UP000507470"/>
    </source>
</evidence>
<gene>
    <name evidence="4" type="ORF">MCOR_43857</name>
</gene>
<evidence type="ECO:0000313" key="4">
    <source>
        <dbReference type="EMBL" id="CAC5410692.1"/>
    </source>
</evidence>
<evidence type="ECO:0000256" key="2">
    <source>
        <dbReference type="ARBA" id="ARBA00023043"/>
    </source>
</evidence>
<feature type="repeat" description="ANK" evidence="3">
    <location>
        <begin position="236"/>
        <end position="268"/>
    </location>
</feature>
<dbReference type="PROSITE" id="PS50088">
    <property type="entry name" value="ANK_REPEAT"/>
    <property type="match status" value="4"/>
</dbReference>
<dbReference type="Proteomes" id="UP000507470">
    <property type="component" value="Unassembled WGS sequence"/>
</dbReference>
<dbReference type="PROSITE" id="PS50297">
    <property type="entry name" value="ANK_REP_REGION"/>
    <property type="match status" value="3"/>
</dbReference>
<accession>A0A6J8DSN9</accession>
<dbReference type="SMART" id="SM00248">
    <property type="entry name" value="ANK"/>
    <property type="match status" value="10"/>
</dbReference>
<reference evidence="4 5" key="1">
    <citation type="submission" date="2020-06" db="EMBL/GenBank/DDBJ databases">
        <authorList>
            <person name="Li R."/>
            <person name="Bekaert M."/>
        </authorList>
    </citation>
    <scope>NUCLEOTIDE SEQUENCE [LARGE SCALE GENOMIC DNA]</scope>
    <source>
        <strain evidence="5">wild</strain>
    </source>
</reference>
<evidence type="ECO:0000256" key="1">
    <source>
        <dbReference type="ARBA" id="ARBA00022737"/>
    </source>
</evidence>
<dbReference type="InterPro" id="IPR051165">
    <property type="entry name" value="Multifunctional_ANK_Repeat"/>
</dbReference>
<dbReference type="OrthoDB" id="10012027at2759"/>
<sequence length="378" mass="42622">MLDKDGETPLHKTCRQGSTSMIQTLIDHGANINLVNIHGFTTLDLQKKNHDIRDKVMLTTEYVRTESSKVITLLLQKGADITEVRNYYHLPLCIAYTKGYDESVKLLIKQGANSNDRCHKDGKTSLWSTCKRGFNKKVEILIDNGADVYEIEETGKTLLHVTSTIYLFQLLIAISSDLNNPDYYGRYPLYESMKDCPIAISEEDKKTALISVFESGNTELSRLVVSRGYTNGIANFNETILHNAYRLGLFANVKILLKDGNDINEVSHYDYTPEILADIAGNDDLLKYLIQKGCLIAGNDDLSEYKNSQDYSYGLRTYRNGYTSLFAACQRKYYDIVDILLERGANLNNALYVACQEGYLDTVQFLVQKGADVNSICP</sequence>
<dbReference type="EMBL" id="CACVKT020007786">
    <property type="protein sequence ID" value="CAC5410692.1"/>
    <property type="molecule type" value="Genomic_DNA"/>
</dbReference>
<feature type="repeat" description="ANK" evidence="3">
    <location>
        <begin position="5"/>
        <end position="37"/>
    </location>
</feature>
<dbReference type="Pfam" id="PF12796">
    <property type="entry name" value="Ank_2"/>
    <property type="match status" value="2"/>
</dbReference>
<dbReference type="Gene3D" id="1.25.40.20">
    <property type="entry name" value="Ankyrin repeat-containing domain"/>
    <property type="match status" value="3"/>
</dbReference>
<protein>
    <submittedName>
        <fullName evidence="4">Uncharacterized protein</fullName>
    </submittedName>
</protein>
<dbReference type="Pfam" id="PF00023">
    <property type="entry name" value="Ank"/>
    <property type="match status" value="1"/>
</dbReference>
<proteinExistence type="predicted"/>
<keyword evidence="2 3" id="KW-0040">ANK repeat</keyword>
<keyword evidence="5" id="KW-1185">Reference proteome</keyword>
<dbReference type="PANTHER" id="PTHR24123:SF33">
    <property type="entry name" value="PROTEIN HOS4"/>
    <property type="match status" value="1"/>
</dbReference>
<dbReference type="SUPFAM" id="SSF48403">
    <property type="entry name" value="Ankyrin repeat"/>
    <property type="match status" value="1"/>
</dbReference>
<dbReference type="PRINTS" id="PR01415">
    <property type="entry name" value="ANKYRIN"/>
</dbReference>